<keyword evidence="3" id="KW-1185">Reference proteome</keyword>
<dbReference type="OrthoDB" id="7906671at2"/>
<feature type="transmembrane region" description="Helical" evidence="1">
    <location>
        <begin position="12"/>
        <end position="39"/>
    </location>
</feature>
<dbReference type="RefSeq" id="WP_091518576.1">
    <property type="nucleotide sequence ID" value="NZ_FORF01000003.1"/>
</dbReference>
<dbReference type="STRING" id="1121003.SAMN03080618_00661"/>
<proteinExistence type="predicted"/>
<name>A0A1I3IUR0_9HYPH</name>
<dbReference type="Proteomes" id="UP000242763">
    <property type="component" value="Unassembled WGS sequence"/>
</dbReference>
<sequence length="152" mass="15907">MNRLLVYLGRLTLILFGFIFAALGASAFLHVLILGALPFTGEELAFAAGGLIVSVPFLALIVGNIGFLPAMIAILIAEFIGRRDWLYFALAGGACGLAASWLTSFHTEFDHSLDPTTATLALGATGMVGGLCYWLVAGRSSGAWIEGAIDKG</sequence>
<evidence type="ECO:0000313" key="2">
    <source>
        <dbReference type="EMBL" id="SFI51671.1"/>
    </source>
</evidence>
<keyword evidence="1" id="KW-1133">Transmembrane helix</keyword>
<feature type="transmembrane region" description="Helical" evidence="1">
    <location>
        <begin position="117"/>
        <end position="136"/>
    </location>
</feature>
<dbReference type="AlphaFoldDB" id="A0A1I3IUR0"/>
<evidence type="ECO:0000256" key="1">
    <source>
        <dbReference type="SAM" id="Phobius"/>
    </source>
</evidence>
<reference evidence="3" key="1">
    <citation type="submission" date="2016-10" db="EMBL/GenBank/DDBJ databases">
        <authorList>
            <person name="Varghese N."/>
            <person name="Submissions S."/>
        </authorList>
    </citation>
    <scope>NUCLEOTIDE SEQUENCE [LARGE SCALE GENOMIC DNA]</scope>
    <source>
        <strain evidence="3">DSM 21857</strain>
    </source>
</reference>
<gene>
    <name evidence="2" type="ORF">SAMN03080618_00661</name>
</gene>
<accession>A0A1I3IUR0</accession>
<protein>
    <submittedName>
        <fullName evidence="2">Uncharacterized protein</fullName>
    </submittedName>
</protein>
<keyword evidence="1" id="KW-0812">Transmembrane</keyword>
<evidence type="ECO:0000313" key="3">
    <source>
        <dbReference type="Proteomes" id="UP000242763"/>
    </source>
</evidence>
<keyword evidence="1" id="KW-0472">Membrane</keyword>
<feature type="transmembrane region" description="Helical" evidence="1">
    <location>
        <begin position="85"/>
        <end position="105"/>
    </location>
</feature>
<dbReference type="EMBL" id="FORF01000003">
    <property type="protein sequence ID" value="SFI51671.1"/>
    <property type="molecule type" value="Genomic_DNA"/>
</dbReference>
<organism evidence="2 3">
    <name type="scientific">Aquamicrobium aerolatum DSM 21857</name>
    <dbReference type="NCBI Taxonomy" id="1121003"/>
    <lineage>
        <taxon>Bacteria</taxon>
        <taxon>Pseudomonadati</taxon>
        <taxon>Pseudomonadota</taxon>
        <taxon>Alphaproteobacteria</taxon>
        <taxon>Hyphomicrobiales</taxon>
        <taxon>Phyllobacteriaceae</taxon>
        <taxon>Aerobium</taxon>
    </lineage>
</organism>
<feature type="transmembrane region" description="Helical" evidence="1">
    <location>
        <begin position="45"/>
        <end position="73"/>
    </location>
</feature>